<evidence type="ECO:0000313" key="4">
    <source>
        <dbReference type="Proteomes" id="UP000316313"/>
    </source>
</evidence>
<reference evidence="3 4" key="1">
    <citation type="submission" date="2019-03" db="EMBL/GenBank/DDBJ databases">
        <title>The complete genome sequence of Swingsia samuiensis NBRC107927(T).</title>
        <authorList>
            <person name="Chua K.-O."/>
            <person name="Chan K.-G."/>
            <person name="See-Too W.-S."/>
        </authorList>
    </citation>
    <scope>NUCLEOTIDE SEQUENCE [LARGE SCALE GENOMIC DNA]</scope>
    <source>
        <strain evidence="3 4">AH83</strain>
    </source>
</reference>
<feature type="chain" id="PRO_5021351457" evidence="2">
    <location>
        <begin position="20"/>
        <end position="206"/>
    </location>
</feature>
<accession>A0A4Y6UN50</accession>
<sequence length="206" mass="21334">MRKAALLALPLALSGCSGMGKFFHDTSVLSGSNPNAPRGDSVNIRRVRGENVAIQPILPENGNMWPGTPQPLPTLKDVEDPNSFFSRALGDPATYFGGANIDKNFMGGGIGGSGPLGARGPQMPSGQSMSVGESTDAHYGVSLDRSHMFPPLPSSVPDNASRFMGKNPNGTIVIPNGDGTSTLIAPDGTVHVVGGKASISRPNKKK</sequence>
<evidence type="ECO:0000256" key="2">
    <source>
        <dbReference type="SAM" id="SignalP"/>
    </source>
</evidence>
<dbReference type="OrthoDB" id="7283399at2"/>
<feature type="compositionally biased region" description="Polar residues" evidence="1">
    <location>
        <begin position="124"/>
        <end position="133"/>
    </location>
</feature>
<evidence type="ECO:0000313" key="3">
    <source>
        <dbReference type="EMBL" id="QDH17816.1"/>
    </source>
</evidence>
<keyword evidence="2" id="KW-0732">Signal</keyword>
<feature type="signal peptide" evidence="2">
    <location>
        <begin position="1"/>
        <end position="19"/>
    </location>
</feature>
<organism evidence="3 4">
    <name type="scientific">Swingsia samuiensis</name>
    <dbReference type="NCBI Taxonomy" id="1293412"/>
    <lineage>
        <taxon>Bacteria</taxon>
        <taxon>Pseudomonadati</taxon>
        <taxon>Pseudomonadota</taxon>
        <taxon>Alphaproteobacteria</taxon>
        <taxon>Acetobacterales</taxon>
        <taxon>Acetobacteraceae</taxon>
        <taxon>Swingsia</taxon>
    </lineage>
</organism>
<dbReference type="KEGG" id="ssam:E3D00_09735"/>
<dbReference type="EMBL" id="CP038141">
    <property type="protein sequence ID" value="QDH17816.1"/>
    <property type="molecule type" value="Genomic_DNA"/>
</dbReference>
<dbReference type="Proteomes" id="UP000316313">
    <property type="component" value="Chromosome"/>
</dbReference>
<evidence type="ECO:0000256" key="1">
    <source>
        <dbReference type="SAM" id="MobiDB-lite"/>
    </source>
</evidence>
<proteinExistence type="predicted"/>
<keyword evidence="4" id="KW-1185">Reference proteome</keyword>
<name>A0A4Y6UN50_9PROT</name>
<dbReference type="RefSeq" id="WP_141462119.1">
    <property type="nucleotide sequence ID" value="NZ_CP038141.1"/>
</dbReference>
<dbReference type="AlphaFoldDB" id="A0A4Y6UN50"/>
<protein>
    <submittedName>
        <fullName evidence="3">Uncharacterized protein</fullName>
    </submittedName>
</protein>
<feature type="region of interest" description="Disordered" evidence="1">
    <location>
        <begin position="113"/>
        <end position="134"/>
    </location>
</feature>
<gene>
    <name evidence="3" type="ORF">E3D00_09735</name>
</gene>
<dbReference type="PROSITE" id="PS51257">
    <property type="entry name" value="PROKAR_LIPOPROTEIN"/>
    <property type="match status" value="1"/>
</dbReference>